<name>A0AA86QR82_9EUKA</name>
<dbReference type="Proteomes" id="UP001642409">
    <property type="component" value="Unassembled WGS sequence"/>
</dbReference>
<reference evidence="3 4" key="2">
    <citation type="submission" date="2024-07" db="EMBL/GenBank/DDBJ databases">
        <authorList>
            <person name="Akdeniz Z."/>
        </authorList>
    </citation>
    <scope>NUCLEOTIDE SEQUENCE [LARGE SCALE GENOMIC DNA]</scope>
</reference>
<dbReference type="AlphaFoldDB" id="A0AA86QR82"/>
<evidence type="ECO:0000313" key="3">
    <source>
        <dbReference type="EMBL" id="CAL6110567.1"/>
    </source>
</evidence>
<keyword evidence="1" id="KW-0732">Signal</keyword>
<comment type="caution">
    <text evidence="2">The sequence shown here is derived from an EMBL/GenBank/DDBJ whole genome shotgun (WGS) entry which is preliminary data.</text>
</comment>
<protein>
    <submittedName>
        <fullName evidence="3">Hypothetical_protein</fullName>
    </submittedName>
</protein>
<organism evidence="2">
    <name type="scientific">Hexamita inflata</name>
    <dbReference type="NCBI Taxonomy" id="28002"/>
    <lineage>
        <taxon>Eukaryota</taxon>
        <taxon>Metamonada</taxon>
        <taxon>Diplomonadida</taxon>
        <taxon>Hexamitidae</taxon>
        <taxon>Hexamitinae</taxon>
        <taxon>Hexamita</taxon>
    </lineage>
</organism>
<gene>
    <name evidence="2" type="ORF">HINF_LOCUS45384</name>
    <name evidence="3" type="ORF">HINF_LOCUS75980</name>
</gene>
<keyword evidence="4" id="KW-1185">Reference proteome</keyword>
<feature type="signal peptide" evidence="1">
    <location>
        <begin position="1"/>
        <end position="18"/>
    </location>
</feature>
<feature type="chain" id="PRO_5041673268" evidence="1">
    <location>
        <begin position="19"/>
        <end position="132"/>
    </location>
</feature>
<evidence type="ECO:0000256" key="1">
    <source>
        <dbReference type="SAM" id="SignalP"/>
    </source>
</evidence>
<evidence type="ECO:0000313" key="4">
    <source>
        <dbReference type="Proteomes" id="UP001642409"/>
    </source>
</evidence>
<reference evidence="2" key="1">
    <citation type="submission" date="2023-06" db="EMBL/GenBank/DDBJ databases">
        <authorList>
            <person name="Kurt Z."/>
        </authorList>
    </citation>
    <scope>NUCLEOTIDE SEQUENCE</scope>
</reference>
<dbReference type="EMBL" id="CAXDID020000691">
    <property type="protein sequence ID" value="CAL6110567.1"/>
    <property type="molecule type" value="Genomic_DNA"/>
</dbReference>
<proteinExistence type="predicted"/>
<dbReference type="EMBL" id="CATOUU010000892">
    <property type="protein sequence ID" value="CAI9957739.1"/>
    <property type="molecule type" value="Genomic_DNA"/>
</dbReference>
<accession>A0AA86QR82</accession>
<evidence type="ECO:0000313" key="2">
    <source>
        <dbReference type="EMBL" id="CAI9957739.1"/>
    </source>
</evidence>
<sequence>MNLFIIFIIIILLPGVAFQLPHPRGGASYVSGYSEPIRSSVALGFAFLTRQATSSGSLTVSLTLLRRDGAFMQSISDQAGEMQLCFFVSALRKCNILNLGLGFGAVNSVFMAAASHNLLWQNRWEMIQIIVV</sequence>